<feature type="compositionally biased region" description="Polar residues" evidence="3">
    <location>
        <begin position="212"/>
        <end position="239"/>
    </location>
</feature>
<dbReference type="InterPro" id="IPR011992">
    <property type="entry name" value="EF-hand-dom_pair"/>
</dbReference>
<dbReference type="InterPro" id="IPR018247">
    <property type="entry name" value="EF_Hand_1_Ca_BS"/>
</dbReference>
<dbReference type="Proteomes" id="UP000186817">
    <property type="component" value="Unassembled WGS sequence"/>
</dbReference>
<feature type="compositionally biased region" description="Basic and acidic residues" evidence="3">
    <location>
        <begin position="686"/>
        <end position="700"/>
    </location>
</feature>
<dbReference type="OrthoDB" id="421532at2759"/>
<feature type="region of interest" description="Disordered" evidence="3">
    <location>
        <begin position="402"/>
        <end position="446"/>
    </location>
</feature>
<feature type="domain" description="EF-hand" evidence="5">
    <location>
        <begin position="711"/>
        <end position="746"/>
    </location>
</feature>
<dbReference type="CDD" id="cd17039">
    <property type="entry name" value="Ubl_ubiquitin_like"/>
    <property type="match status" value="1"/>
</dbReference>
<evidence type="ECO:0000256" key="1">
    <source>
        <dbReference type="ARBA" id="ARBA00022837"/>
    </source>
</evidence>
<proteinExistence type="predicted"/>
<keyword evidence="2" id="KW-0175">Coiled coil</keyword>
<dbReference type="PROSITE" id="PS50053">
    <property type="entry name" value="UBIQUITIN_2"/>
    <property type="match status" value="1"/>
</dbReference>
<sequence length="1104" mass="121850">MSGPSVPDTSTVGMVHVQPKPTLGDFEAEESRAPILGVEPVEATGLPAAAWTSAPRVDFDDGETVWIRDISREASGVLGREGRGFLESSQATAERSGVPVQGLTLTFLGLSLKDHWRLADCGIKDCDAVKADMQVKRGGHFVGAQLAAAVQAPLKYPSQCFCTKDYEGTEAGEEAAPQLAEASEGLGFGFQGNGDEFGSERPKPGLHPEGSELQSLAASPVQLPSASGSKVATRESTSQAEKDDTLSFLTELHRDVYRKPEASEGRPGESEGFRLLQSLRRESRSHSECEPKPASTLQASPDSPPPMPRRSPVSKLDDDLVVLQEQRHDQILTSMHLQEENLQCLRDQQQGLLQELQTAQEAQQQASTKQHSELRDMRDDLRLLLSGQQEVHQDLTRLQQRVEQGSRATPTHPQGPEVVAEVVSSRPSNSPRQGESLQPSARRSSDIPNSRRWLIQQVFRMLDVDGDQRLTKVELKGLADLMGFEGAEADWLQEYRLLCADSHIDEGLGFDLEGFVALLENPKGCPSTTDSLFRALLDLRCTGDEDRERASLVIRLFEALDRDGDGFLGVRELWPLASATGFKGSDDDWAREYRLLCEDLANTKELLRKGLDLPTFGRLLADTSGSGLLCSVPQLHAFLADFTRTRESGREIVPRSHAGSHGLALASDELPLKVPNVPSGAKAKPRKEVQAVEDHSENRKSNGTSGLPAKSRSRLIRTVFQLMDANSDGVLDSEELFVQVFASLSGFKAGKAAWELKYRRLCERRSLVPEAGISAQTFGALLEVPALERPRLINALFWYLDVDKDGLLGEHELFGLVSQLGIDTDTVEWPRAFQEICGKYGVNAIDLEHFQLLLDDRSEVTYCEPESLHSILARIWQPGDDSPSAPPQMNSTTCGSTGELAVAIAVRRSAMALSDGSSSKLRQYVSKLPHDSYSICNYHSSDKPDKLFEVQEQHGGKCRVWLNPLLGFPEAIKEAPRAEFEELSADVDYAKERIAEKVLKKLKQTVDPPDVIRKGSKDNQKLNLASVSLFVVEVENEEGTWHLLTTSPAEHNYQLCISNVKLRLEVSSDSKKIDWKPEELDNVLKFHHQALCREGDQHQLDELL</sequence>
<dbReference type="Pfam" id="PF13202">
    <property type="entry name" value="EF-hand_5"/>
    <property type="match status" value="2"/>
</dbReference>
<name>A0A1Q9CE70_SYMMI</name>
<feature type="domain" description="EF-hand" evidence="5">
    <location>
        <begin position="548"/>
        <end position="583"/>
    </location>
</feature>
<feature type="domain" description="EF-hand" evidence="5">
    <location>
        <begin position="455"/>
        <end position="485"/>
    </location>
</feature>
<feature type="compositionally biased region" description="Basic and acidic residues" evidence="3">
    <location>
        <begin position="280"/>
        <end position="291"/>
    </location>
</feature>
<dbReference type="AlphaFoldDB" id="A0A1Q9CE70"/>
<feature type="coiled-coil region" evidence="2">
    <location>
        <begin position="335"/>
        <end position="362"/>
    </location>
</feature>
<dbReference type="PROSITE" id="PS00018">
    <property type="entry name" value="EF_HAND_1"/>
    <property type="match status" value="4"/>
</dbReference>
<keyword evidence="1" id="KW-0106">Calcium</keyword>
<dbReference type="SUPFAM" id="SSF47473">
    <property type="entry name" value="EF-hand"/>
    <property type="match status" value="2"/>
</dbReference>
<evidence type="ECO:0000259" key="4">
    <source>
        <dbReference type="PROSITE" id="PS50053"/>
    </source>
</evidence>
<feature type="region of interest" description="Disordered" evidence="3">
    <location>
        <begin position="676"/>
        <end position="709"/>
    </location>
</feature>
<dbReference type="InterPro" id="IPR000626">
    <property type="entry name" value="Ubiquitin-like_dom"/>
</dbReference>
<feature type="domain" description="Ubiquitin-like" evidence="4">
    <location>
        <begin position="93"/>
        <end position="138"/>
    </location>
</feature>
<evidence type="ECO:0000256" key="3">
    <source>
        <dbReference type="SAM" id="MobiDB-lite"/>
    </source>
</evidence>
<evidence type="ECO:0000313" key="6">
    <source>
        <dbReference type="EMBL" id="OLP81243.1"/>
    </source>
</evidence>
<organism evidence="6 7">
    <name type="scientific">Symbiodinium microadriaticum</name>
    <name type="common">Dinoflagellate</name>
    <name type="synonym">Zooxanthella microadriatica</name>
    <dbReference type="NCBI Taxonomy" id="2951"/>
    <lineage>
        <taxon>Eukaryota</taxon>
        <taxon>Sar</taxon>
        <taxon>Alveolata</taxon>
        <taxon>Dinophyceae</taxon>
        <taxon>Suessiales</taxon>
        <taxon>Symbiodiniaceae</taxon>
        <taxon>Symbiodinium</taxon>
    </lineage>
</organism>
<evidence type="ECO:0000259" key="5">
    <source>
        <dbReference type="PROSITE" id="PS50222"/>
    </source>
</evidence>
<feature type="compositionally biased region" description="Polar residues" evidence="3">
    <location>
        <begin position="402"/>
        <end position="412"/>
    </location>
</feature>
<evidence type="ECO:0000313" key="7">
    <source>
        <dbReference type="Proteomes" id="UP000186817"/>
    </source>
</evidence>
<dbReference type="PROSITE" id="PS50222">
    <property type="entry name" value="EF_HAND_2"/>
    <property type="match status" value="3"/>
</dbReference>
<feature type="compositionally biased region" description="Polar residues" evidence="3">
    <location>
        <begin position="425"/>
        <end position="446"/>
    </location>
</feature>
<gene>
    <name evidence="6" type="ORF">AK812_SmicGene38236</name>
</gene>
<accession>A0A1Q9CE70</accession>
<comment type="caution">
    <text evidence="6">The sequence shown here is derived from an EMBL/GenBank/DDBJ whole genome shotgun (WGS) entry which is preliminary data.</text>
</comment>
<reference evidence="6 7" key="1">
    <citation type="submission" date="2016-02" db="EMBL/GenBank/DDBJ databases">
        <title>Genome analysis of coral dinoflagellate symbionts highlights evolutionary adaptations to a symbiotic lifestyle.</title>
        <authorList>
            <person name="Aranda M."/>
            <person name="Li Y."/>
            <person name="Liew Y.J."/>
            <person name="Baumgarten S."/>
            <person name="Simakov O."/>
            <person name="Wilson M."/>
            <person name="Piel J."/>
            <person name="Ashoor H."/>
            <person name="Bougouffa S."/>
            <person name="Bajic V.B."/>
            <person name="Ryu T."/>
            <person name="Ravasi T."/>
            <person name="Bayer T."/>
            <person name="Micklem G."/>
            <person name="Kim H."/>
            <person name="Bhak J."/>
            <person name="Lajeunesse T.C."/>
            <person name="Voolstra C.R."/>
        </authorList>
    </citation>
    <scope>NUCLEOTIDE SEQUENCE [LARGE SCALE GENOMIC DNA]</scope>
    <source>
        <strain evidence="6 7">CCMP2467</strain>
    </source>
</reference>
<feature type="region of interest" description="Disordered" evidence="3">
    <location>
        <begin position="185"/>
        <end position="247"/>
    </location>
</feature>
<dbReference type="Gene3D" id="1.10.238.10">
    <property type="entry name" value="EF-hand"/>
    <property type="match status" value="2"/>
</dbReference>
<evidence type="ECO:0008006" key="8">
    <source>
        <dbReference type="Google" id="ProtNLM"/>
    </source>
</evidence>
<dbReference type="EMBL" id="LSRX01001299">
    <property type="protein sequence ID" value="OLP81243.1"/>
    <property type="molecule type" value="Genomic_DNA"/>
</dbReference>
<dbReference type="SMART" id="SM00054">
    <property type="entry name" value="EFh"/>
    <property type="match status" value="4"/>
</dbReference>
<protein>
    <recommendedName>
        <fullName evidence="8">Calmodulin</fullName>
    </recommendedName>
</protein>
<keyword evidence="7" id="KW-1185">Reference proteome</keyword>
<feature type="region of interest" description="Disordered" evidence="3">
    <location>
        <begin position="280"/>
        <end position="314"/>
    </location>
</feature>
<dbReference type="InterPro" id="IPR002048">
    <property type="entry name" value="EF_hand_dom"/>
</dbReference>
<dbReference type="GO" id="GO:0005509">
    <property type="term" value="F:calcium ion binding"/>
    <property type="evidence" value="ECO:0007669"/>
    <property type="project" value="InterPro"/>
</dbReference>
<evidence type="ECO:0000256" key="2">
    <source>
        <dbReference type="SAM" id="Coils"/>
    </source>
</evidence>